<keyword evidence="3" id="KW-1185">Reference proteome</keyword>
<accession>A0ABX8GF27</accession>
<keyword evidence="1" id="KW-1133">Transmembrane helix</keyword>
<dbReference type="EMBL" id="CP075901">
    <property type="protein sequence ID" value="QWB31994.1"/>
    <property type="molecule type" value="Genomic_DNA"/>
</dbReference>
<evidence type="ECO:0000256" key="1">
    <source>
        <dbReference type="SAM" id="Phobius"/>
    </source>
</evidence>
<dbReference type="Proteomes" id="UP000679498">
    <property type="component" value="Plasmid p4"/>
</dbReference>
<keyword evidence="2" id="KW-0614">Plasmid</keyword>
<evidence type="ECO:0000313" key="2">
    <source>
        <dbReference type="EMBL" id="QWB31994.1"/>
    </source>
</evidence>
<feature type="transmembrane region" description="Helical" evidence="1">
    <location>
        <begin position="112"/>
        <end position="129"/>
    </location>
</feature>
<dbReference type="GeneID" id="88813541"/>
<sequence>MYWIEAIVQSHLMDLIVLVILTIVAYFVILQFLGRKAKNQRQRLSNLLNERKGKESFKKRYPFLERASPIYFKRAAKEYGVDFDNRMYFTQLIAGTAFGSVLFIVYFNPFLYLIPFALLGGVVAAHIKLHAIKRDYILDTEFKLTLYMSGFTSSYATFGNLKQSLESIMHDLPQPIKGDVEKAYIILEDGRSVREAFHAMNEKYPDKTLKMFHQQIEVLAGSGSSDTSTLRRVVRQMKKKEVFKKRLSNDHRSKFKVWRMFALMAYSIPFMFILISYDNYEAIKSNPLTSLVYLLATIYTYFIYKKLESIELYDPTEV</sequence>
<organism evidence="2 3">
    <name type="scientific">Exiguobacterium acetylicum</name>
    <name type="common">Brevibacterium acetylicum</name>
    <dbReference type="NCBI Taxonomy" id="41170"/>
    <lineage>
        <taxon>Bacteria</taxon>
        <taxon>Bacillati</taxon>
        <taxon>Bacillota</taxon>
        <taxon>Bacilli</taxon>
        <taxon>Bacillales</taxon>
        <taxon>Bacillales Family XII. Incertae Sedis</taxon>
        <taxon>Exiguobacterium</taxon>
    </lineage>
</organism>
<evidence type="ECO:0000313" key="3">
    <source>
        <dbReference type="Proteomes" id="UP000679498"/>
    </source>
</evidence>
<evidence type="ECO:0008006" key="4">
    <source>
        <dbReference type="Google" id="ProtNLM"/>
    </source>
</evidence>
<feature type="transmembrane region" description="Helical" evidence="1">
    <location>
        <begin position="287"/>
        <end position="304"/>
    </location>
</feature>
<gene>
    <name evidence="2" type="ORF">KKI46_17695</name>
</gene>
<proteinExistence type="predicted"/>
<dbReference type="RefSeq" id="WP_214814219.1">
    <property type="nucleotide sequence ID" value="NZ_CP075901.1"/>
</dbReference>
<feature type="transmembrane region" description="Helical" evidence="1">
    <location>
        <begin position="87"/>
        <end position="106"/>
    </location>
</feature>
<feature type="transmembrane region" description="Helical" evidence="1">
    <location>
        <begin position="12"/>
        <end position="33"/>
    </location>
</feature>
<keyword evidence="1" id="KW-0472">Membrane</keyword>
<keyword evidence="1" id="KW-0812">Transmembrane</keyword>
<reference evidence="2 3" key="1">
    <citation type="submission" date="2021-05" db="EMBL/GenBank/DDBJ databases">
        <title>Biocontrol using Exiguobacterium acetylicum SI17 against litchi downy blight caused by Peronophythora litchii.</title>
        <authorList>
            <person name="Zheng L."/>
        </authorList>
    </citation>
    <scope>NUCLEOTIDE SEQUENCE [LARGE SCALE GENOMIC DNA]</scope>
    <source>
        <strain evidence="2 3">SI17</strain>
        <plasmid evidence="2 3">p4</plasmid>
    </source>
</reference>
<geneLocation type="plasmid" evidence="2 3">
    <name>p4</name>
</geneLocation>
<name>A0ABX8GF27_EXIAC</name>
<protein>
    <recommendedName>
        <fullName evidence="4">Type II secretion system protein GspF domain-containing protein</fullName>
    </recommendedName>
</protein>
<feature type="transmembrane region" description="Helical" evidence="1">
    <location>
        <begin position="257"/>
        <end position="275"/>
    </location>
</feature>